<comment type="subcellular location">
    <subcellularLocation>
        <location evidence="2">Cell projection</location>
        <location evidence="2">Cilium</location>
    </subcellularLocation>
</comment>
<keyword evidence="7" id="KW-0966">Cell projection</keyword>
<evidence type="ECO:0000256" key="6">
    <source>
        <dbReference type="ARBA" id="ARBA00023069"/>
    </source>
</evidence>
<dbReference type="SMART" id="SM00365">
    <property type="entry name" value="LRR_SD22"/>
    <property type="match status" value="3"/>
</dbReference>
<accession>A0AAW2H9B8</accession>
<name>A0AAW2H9B8_9NEOP</name>
<dbReference type="PANTHER" id="PTHR45973">
    <property type="entry name" value="PROTEIN PHOSPHATASE 1 REGULATORY SUBUNIT SDS22-RELATED"/>
    <property type="match status" value="1"/>
</dbReference>
<dbReference type="EMBL" id="JARGDH010000006">
    <property type="protein sequence ID" value="KAL0266133.1"/>
    <property type="molecule type" value="Genomic_DNA"/>
</dbReference>
<dbReference type="Pfam" id="PF12799">
    <property type="entry name" value="LRR_4"/>
    <property type="match status" value="2"/>
</dbReference>
<evidence type="ECO:0000256" key="1">
    <source>
        <dbReference type="ARBA" id="ARBA00003843"/>
    </source>
</evidence>
<dbReference type="InterPro" id="IPR032675">
    <property type="entry name" value="LRR_dom_sf"/>
</dbReference>
<comment type="caution">
    <text evidence="9">The sequence shown here is derived from an EMBL/GenBank/DDBJ whole genome shotgun (WGS) entry which is preliminary data.</text>
</comment>
<keyword evidence="5" id="KW-0677">Repeat</keyword>
<dbReference type="Gene3D" id="3.80.10.10">
    <property type="entry name" value="Ribonuclease Inhibitor"/>
    <property type="match status" value="2"/>
</dbReference>
<dbReference type="InterPro" id="IPR025875">
    <property type="entry name" value="Leu-rich_rpt_4"/>
</dbReference>
<protein>
    <recommendedName>
        <fullName evidence="8">Dynein axonemal assembly factor 1 homolog</fullName>
    </recommendedName>
</protein>
<sequence length="222" mass="25499">MSSEEVYVVHEKLEAIPEVHEPCRKATFRRNKIAHMELTPCRTLEELDLYDNVIKKIEGLERVPSLRILDLSFNLIQRNTVPLLPHLAELYLIGNDIHKIERMYLPSLEKLDMAENGLKRIENLEGLQRLRELYLGCNKIEKIENIKHLAYLEVLDLQNNCLLEVDCADIPVSVKTLLLSGNVDLVQIKNIGMLSKLDFVAINKTKLSSQNITEACKAEIWS</sequence>
<evidence type="ECO:0000256" key="3">
    <source>
        <dbReference type="ARBA" id="ARBA00006453"/>
    </source>
</evidence>
<reference evidence="9" key="1">
    <citation type="journal article" date="2024" name="Gigascience">
        <title>Chromosome-level genome of the poultry shaft louse Menopon gallinae provides insight into the host-switching and adaptive evolution of parasitic lice.</title>
        <authorList>
            <person name="Xu Y."/>
            <person name="Ma L."/>
            <person name="Liu S."/>
            <person name="Liang Y."/>
            <person name="Liu Q."/>
            <person name="He Z."/>
            <person name="Tian L."/>
            <person name="Duan Y."/>
            <person name="Cai W."/>
            <person name="Li H."/>
            <person name="Song F."/>
        </authorList>
    </citation>
    <scope>NUCLEOTIDE SEQUENCE</scope>
    <source>
        <strain evidence="9">Cailab_2023a</strain>
    </source>
</reference>
<evidence type="ECO:0000256" key="5">
    <source>
        <dbReference type="ARBA" id="ARBA00022737"/>
    </source>
</evidence>
<dbReference type="InterPro" id="IPR050576">
    <property type="entry name" value="Cilia_flagella_integrity"/>
</dbReference>
<evidence type="ECO:0000256" key="4">
    <source>
        <dbReference type="ARBA" id="ARBA00022614"/>
    </source>
</evidence>
<dbReference type="PROSITE" id="PS51450">
    <property type="entry name" value="LRR"/>
    <property type="match status" value="3"/>
</dbReference>
<proteinExistence type="inferred from homology"/>
<dbReference type="GO" id="GO:0005929">
    <property type="term" value="C:cilium"/>
    <property type="evidence" value="ECO:0007669"/>
    <property type="project" value="UniProtKB-SubCell"/>
</dbReference>
<dbReference type="PANTHER" id="PTHR45973:SF9">
    <property type="entry name" value="LEUCINE-RICH REPEAT-CONTAINING PROTEIN 46"/>
    <property type="match status" value="1"/>
</dbReference>
<organism evidence="9">
    <name type="scientific">Menopon gallinae</name>
    <name type="common">poultry shaft louse</name>
    <dbReference type="NCBI Taxonomy" id="328185"/>
    <lineage>
        <taxon>Eukaryota</taxon>
        <taxon>Metazoa</taxon>
        <taxon>Ecdysozoa</taxon>
        <taxon>Arthropoda</taxon>
        <taxon>Hexapoda</taxon>
        <taxon>Insecta</taxon>
        <taxon>Pterygota</taxon>
        <taxon>Neoptera</taxon>
        <taxon>Paraneoptera</taxon>
        <taxon>Psocodea</taxon>
        <taxon>Troctomorpha</taxon>
        <taxon>Phthiraptera</taxon>
        <taxon>Amblycera</taxon>
        <taxon>Menoponidae</taxon>
        <taxon>Menopon</taxon>
    </lineage>
</organism>
<evidence type="ECO:0000256" key="2">
    <source>
        <dbReference type="ARBA" id="ARBA00004138"/>
    </source>
</evidence>
<keyword evidence="4" id="KW-0433">Leucine-rich repeat</keyword>
<comment type="function">
    <text evidence="1">Cilium-specific protein required for cilia structures.</text>
</comment>
<keyword evidence="6" id="KW-0969">Cilium</keyword>
<dbReference type="SUPFAM" id="SSF52058">
    <property type="entry name" value="L domain-like"/>
    <property type="match status" value="1"/>
</dbReference>
<evidence type="ECO:0000313" key="9">
    <source>
        <dbReference type="EMBL" id="KAL0266133.1"/>
    </source>
</evidence>
<dbReference type="AlphaFoldDB" id="A0AAW2H9B8"/>
<comment type="similarity">
    <text evidence="3">Belongs to the DNAAF1 family.</text>
</comment>
<evidence type="ECO:0000256" key="7">
    <source>
        <dbReference type="ARBA" id="ARBA00023273"/>
    </source>
</evidence>
<evidence type="ECO:0000256" key="8">
    <source>
        <dbReference type="ARBA" id="ARBA00024433"/>
    </source>
</evidence>
<dbReference type="InterPro" id="IPR001611">
    <property type="entry name" value="Leu-rich_rpt"/>
</dbReference>
<gene>
    <name evidence="9" type="ORF">PYX00_011849</name>
</gene>